<dbReference type="OrthoDB" id="4203030at2759"/>
<dbReference type="RefSeq" id="XP_014168352.1">
    <property type="nucleotide sequence ID" value="XM_014312877.1"/>
</dbReference>
<accession>F0XUP1</accession>
<feature type="compositionally biased region" description="Polar residues" evidence="1">
    <location>
        <begin position="32"/>
        <end position="44"/>
    </location>
</feature>
<gene>
    <name evidence="2" type="ORF">CMQ_4721</name>
</gene>
<protein>
    <submittedName>
        <fullName evidence="2">Uncharacterized protein</fullName>
    </submittedName>
</protein>
<dbReference type="GeneID" id="25977964"/>
<feature type="region of interest" description="Disordered" evidence="1">
    <location>
        <begin position="28"/>
        <end position="91"/>
    </location>
</feature>
<evidence type="ECO:0000313" key="2">
    <source>
        <dbReference type="EMBL" id="EFW98869.1"/>
    </source>
</evidence>
<feature type="compositionally biased region" description="Polar residues" evidence="1">
    <location>
        <begin position="66"/>
        <end position="75"/>
    </location>
</feature>
<dbReference type="eggNOG" id="ENOG502SVSE">
    <property type="taxonomic scope" value="Eukaryota"/>
</dbReference>
<proteinExistence type="predicted"/>
<dbReference type="HOGENOM" id="CLU_075611_0_0_1"/>
<keyword evidence="3" id="KW-1185">Reference proteome</keyword>
<sequence length="319" mass="34508">MATTMLPHHSRDFMEVLSPEDFETASIRSAAPSYSSETPSTHYTVPNHAGGSLPPYAPPERVPGAASSNRHNSVPSAQSAPMASSARRAGSASAASGLPSIASYGLSMDNDIGRRGEMPNLSQFRIPSWSSISSNPNARLYHSVALRRVAAAEHASAAAEIGGLMRRLAILERAELAEAVASARNGANNSGNARIGSSQATTRPLEDPHLVGEAAARRTRAARLARDTPAPADDALIREDRRWDWFLGSFARPSNVPSSRHGLSLAPRRHIRLHPGFIRCQMKGRHRPGWSQSSSRIRRQFDVTRLPAATMRHIRTGRL</sequence>
<dbReference type="Proteomes" id="UP000007796">
    <property type="component" value="Unassembled WGS sequence"/>
</dbReference>
<evidence type="ECO:0000313" key="3">
    <source>
        <dbReference type="Proteomes" id="UP000007796"/>
    </source>
</evidence>
<dbReference type="AlphaFoldDB" id="F0XUP1"/>
<feature type="compositionally biased region" description="Low complexity" evidence="1">
    <location>
        <begin position="76"/>
        <end position="91"/>
    </location>
</feature>
<dbReference type="EMBL" id="GL630006">
    <property type="protein sequence ID" value="EFW98869.1"/>
    <property type="molecule type" value="Genomic_DNA"/>
</dbReference>
<name>F0XUP1_GROCL</name>
<organism evidence="3">
    <name type="scientific">Grosmannia clavigera (strain kw1407 / UAMH 11150)</name>
    <name type="common">Blue stain fungus</name>
    <name type="synonym">Graphiocladiella clavigera</name>
    <dbReference type="NCBI Taxonomy" id="655863"/>
    <lineage>
        <taxon>Eukaryota</taxon>
        <taxon>Fungi</taxon>
        <taxon>Dikarya</taxon>
        <taxon>Ascomycota</taxon>
        <taxon>Pezizomycotina</taxon>
        <taxon>Sordariomycetes</taxon>
        <taxon>Sordariomycetidae</taxon>
        <taxon>Ophiostomatales</taxon>
        <taxon>Ophiostomataceae</taxon>
        <taxon>Leptographium</taxon>
    </lineage>
</organism>
<evidence type="ECO:0000256" key="1">
    <source>
        <dbReference type="SAM" id="MobiDB-lite"/>
    </source>
</evidence>
<reference evidence="2 3" key="1">
    <citation type="journal article" date="2011" name="Proc. Natl. Acad. Sci. U.S.A.">
        <title>Genome and transcriptome analyses of the mountain pine beetle-fungal symbiont Grosmannia clavigera, a lodgepole pine pathogen.</title>
        <authorList>
            <person name="DiGuistini S."/>
            <person name="Wang Y."/>
            <person name="Liao N.Y."/>
            <person name="Taylor G."/>
            <person name="Tanguay P."/>
            <person name="Feau N."/>
            <person name="Henrissat B."/>
            <person name="Chan S.K."/>
            <person name="Hesse-Orce U."/>
            <person name="Alamouti S.M."/>
            <person name="Tsui C.K.M."/>
            <person name="Docking R.T."/>
            <person name="Levasseur A."/>
            <person name="Haridas S."/>
            <person name="Robertson G."/>
            <person name="Birol I."/>
            <person name="Holt R.A."/>
            <person name="Marra M.A."/>
            <person name="Hamelin R.C."/>
            <person name="Hirst M."/>
            <person name="Jones S.J.M."/>
            <person name="Bohlmann J."/>
            <person name="Breuil C."/>
        </authorList>
    </citation>
    <scope>NUCLEOTIDE SEQUENCE [LARGE SCALE GENOMIC DNA]</scope>
    <source>
        <strain evidence="3">kw1407 / UAMH 11150</strain>
    </source>
</reference>
<dbReference type="InParanoid" id="F0XUP1"/>